<name>A0ABX0AIK0_9GAMM</name>
<dbReference type="RefSeq" id="WP_162349875.1">
    <property type="nucleotide sequence ID" value="NZ_QOVG01000006.1"/>
</dbReference>
<feature type="transmembrane region" description="Helical" evidence="1">
    <location>
        <begin position="12"/>
        <end position="34"/>
    </location>
</feature>
<sequence>MDSRFRSLLDRFGATGSVICAVHCALTPLLLAAIPSLGLSAWLGDGFERGFVLFVTVLGLFSLLWGYRRHRTFRALTLLLIGLAILWAGISVSPLHHQVVVHAVVMTLGGALVGLAHIVNLRLNHWHMHDASCAH</sequence>
<dbReference type="EMBL" id="QOVG01000006">
    <property type="protein sequence ID" value="NDK39311.1"/>
    <property type="molecule type" value="Genomic_DNA"/>
</dbReference>
<reference evidence="2 3" key="1">
    <citation type="submission" date="2018-07" db="EMBL/GenBank/DDBJ databases">
        <title>Whole genome Sequencing of Pseudoxanthomonas gei KCTC 32298 (T).</title>
        <authorList>
            <person name="Kumar S."/>
            <person name="Bansal K."/>
            <person name="Kaur A."/>
            <person name="Patil P."/>
            <person name="Sharma S."/>
            <person name="Patil P.B."/>
        </authorList>
    </citation>
    <scope>NUCLEOTIDE SEQUENCE [LARGE SCALE GENOMIC DNA]</scope>
    <source>
        <strain evidence="2 3">KCTC 32298</strain>
    </source>
</reference>
<dbReference type="Pfam" id="PF03203">
    <property type="entry name" value="MerC"/>
    <property type="match status" value="1"/>
</dbReference>
<keyword evidence="1" id="KW-1133">Transmembrane helix</keyword>
<keyword evidence="1" id="KW-0472">Membrane</keyword>
<dbReference type="Proteomes" id="UP001429354">
    <property type="component" value="Unassembled WGS sequence"/>
</dbReference>
<feature type="transmembrane region" description="Helical" evidence="1">
    <location>
        <begin position="46"/>
        <end position="66"/>
    </location>
</feature>
<evidence type="ECO:0000313" key="3">
    <source>
        <dbReference type="Proteomes" id="UP001429354"/>
    </source>
</evidence>
<evidence type="ECO:0000256" key="1">
    <source>
        <dbReference type="SAM" id="Phobius"/>
    </source>
</evidence>
<dbReference type="InterPro" id="IPR004891">
    <property type="entry name" value="Mercury-R_MerC"/>
</dbReference>
<evidence type="ECO:0000313" key="2">
    <source>
        <dbReference type="EMBL" id="NDK39311.1"/>
    </source>
</evidence>
<organism evidence="2 3">
    <name type="scientific">Pseudoxanthomonas gei</name>
    <dbReference type="NCBI Taxonomy" id="1383030"/>
    <lineage>
        <taxon>Bacteria</taxon>
        <taxon>Pseudomonadati</taxon>
        <taxon>Pseudomonadota</taxon>
        <taxon>Gammaproteobacteria</taxon>
        <taxon>Lysobacterales</taxon>
        <taxon>Lysobacteraceae</taxon>
        <taxon>Pseudoxanthomonas</taxon>
    </lineage>
</organism>
<keyword evidence="1" id="KW-0812">Transmembrane</keyword>
<gene>
    <name evidence="2" type="ORF">DT603_10705</name>
</gene>
<keyword evidence="3" id="KW-1185">Reference proteome</keyword>
<accession>A0ABX0AIK0</accession>
<comment type="caution">
    <text evidence="2">The sequence shown here is derived from an EMBL/GenBank/DDBJ whole genome shotgun (WGS) entry which is preliminary data.</text>
</comment>
<protein>
    <submittedName>
        <fullName evidence="2">MerC domain-containing protein</fullName>
    </submittedName>
</protein>
<feature type="transmembrane region" description="Helical" evidence="1">
    <location>
        <begin position="73"/>
        <end position="93"/>
    </location>
</feature>
<feature type="transmembrane region" description="Helical" evidence="1">
    <location>
        <begin position="99"/>
        <end position="119"/>
    </location>
</feature>
<proteinExistence type="predicted"/>
<dbReference type="Gene3D" id="1.10.287.910">
    <property type="entry name" value="bacterial mercury transporter, merf"/>
    <property type="match status" value="1"/>
</dbReference>